<keyword evidence="3" id="KW-1185">Reference proteome</keyword>
<sequence>MRHLLTILFLLLAPPLAAQDEDIQAVIESQMRAFQAGDSAAAFEHASPLIKQIFGNSRNFGMMVRQGYPMVWNNAETRFLDLREIDGELWQKLQVRDAAGGLYLMDYRMVQTESGWQIDGVVLLPAPQLGV</sequence>
<dbReference type="RefSeq" id="WP_109387229.1">
    <property type="nucleotide sequence ID" value="NZ_QETF01000004.1"/>
</dbReference>
<protein>
    <submittedName>
        <fullName evidence="2">DUF4864 domain-containing protein</fullName>
    </submittedName>
</protein>
<evidence type="ECO:0000256" key="1">
    <source>
        <dbReference type="SAM" id="SignalP"/>
    </source>
</evidence>
<dbReference type="Pfam" id="PF16156">
    <property type="entry name" value="DUF4864"/>
    <property type="match status" value="1"/>
</dbReference>
<accession>A0A2V1P706</accession>
<dbReference type="AlphaFoldDB" id="A0A2V1P706"/>
<dbReference type="EMBL" id="QETF01000004">
    <property type="protein sequence ID" value="PWG17580.1"/>
    <property type="molecule type" value="Genomic_DNA"/>
</dbReference>
<organism evidence="2 3">
    <name type="scientific">Salibaculum griseiflavum</name>
    <dbReference type="NCBI Taxonomy" id="1914409"/>
    <lineage>
        <taxon>Bacteria</taxon>
        <taxon>Pseudomonadati</taxon>
        <taxon>Pseudomonadota</taxon>
        <taxon>Alphaproteobacteria</taxon>
        <taxon>Rhodobacterales</taxon>
        <taxon>Roseobacteraceae</taxon>
        <taxon>Salibaculum</taxon>
    </lineage>
</organism>
<name>A0A2V1P706_9RHOB</name>
<proteinExistence type="predicted"/>
<gene>
    <name evidence="2" type="ORF">DFK10_04975</name>
</gene>
<dbReference type="Proteomes" id="UP000245293">
    <property type="component" value="Unassembled WGS sequence"/>
</dbReference>
<dbReference type="OrthoDB" id="9130422at2"/>
<evidence type="ECO:0000313" key="3">
    <source>
        <dbReference type="Proteomes" id="UP000245293"/>
    </source>
</evidence>
<evidence type="ECO:0000313" key="2">
    <source>
        <dbReference type="EMBL" id="PWG17580.1"/>
    </source>
</evidence>
<keyword evidence="1" id="KW-0732">Signal</keyword>
<reference evidence="3" key="1">
    <citation type="submission" date="2018-05" db="EMBL/GenBank/DDBJ databases">
        <authorList>
            <person name="Du Z."/>
            <person name="Wang X."/>
        </authorList>
    </citation>
    <scope>NUCLEOTIDE SEQUENCE [LARGE SCALE GENOMIC DNA]</scope>
    <source>
        <strain evidence="3">WDS4C29</strain>
    </source>
</reference>
<comment type="caution">
    <text evidence="2">The sequence shown here is derived from an EMBL/GenBank/DDBJ whole genome shotgun (WGS) entry which is preliminary data.</text>
</comment>
<feature type="chain" id="PRO_5016158031" evidence="1">
    <location>
        <begin position="19"/>
        <end position="131"/>
    </location>
</feature>
<dbReference type="InterPro" id="IPR032347">
    <property type="entry name" value="DUF4864"/>
</dbReference>
<feature type="signal peptide" evidence="1">
    <location>
        <begin position="1"/>
        <end position="18"/>
    </location>
</feature>